<name>A0A1V0AJZ8_9ACTN</name>
<dbReference type="EMBL" id="CP017717">
    <property type="protein sequence ID" value="AQZ70541.1"/>
    <property type="molecule type" value="Genomic_DNA"/>
</dbReference>
<dbReference type="SMART" id="SM00470">
    <property type="entry name" value="ParB"/>
    <property type="match status" value="1"/>
</dbReference>
<gene>
    <name evidence="2" type="ORF">BKM31_20920</name>
</gene>
<dbReference type="InterPro" id="IPR003115">
    <property type="entry name" value="ParB_N"/>
</dbReference>
<dbReference type="SUPFAM" id="SSF110849">
    <property type="entry name" value="ParB/Sulfiredoxin"/>
    <property type="match status" value="1"/>
</dbReference>
<proteinExistence type="predicted"/>
<dbReference type="InterPro" id="IPR036086">
    <property type="entry name" value="ParB/Sulfiredoxin_sf"/>
</dbReference>
<dbReference type="STRING" id="1909395.BKM31_20920"/>
<reference evidence="3" key="1">
    <citation type="journal article" date="2017" name="Med. Chem. Commun.">
        <title>Nonomuraea sp. ATCC 55076 harbours the largest actinomycete chromosome to date and the kistamicin biosynthetic gene cluster.</title>
        <authorList>
            <person name="Nazari B."/>
            <person name="Forneris C.C."/>
            <person name="Gibson M.I."/>
            <person name="Moon K."/>
            <person name="Schramma K.R."/>
            <person name="Seyedsayamdost M.R."/>
        </authorList>
    </citation>
    <scope>NUCLEOTIDE SEQUENCE [LARGE SCALE GENOMIC DNA]</scope>
    <source>
        <strain evidence="3">ATCC 55076</strain>
    </source>
</reference>
<dbReference type="AlphaFoldDB" id="A0A1V0AJZ8"/>
<evidence type="ECO:0000259" key="1">
    <source>
        <dbReference type="SMART" id="SM00470"/>
    </source>
</evidence>
<keyword evidence="3" id="KW-1185">Reference proteome</keyword>
<accession>A0A1V0AJZ8</accession>
<dbReference type="KEGG" id="noa:BKM31_20920"/>
<sequence length="339" mass="37364">MGHAPWEQQPAIRVPLDQLVLDASPRLNGQDREHVQRLAEIDLSLPPILVQRGTMRVIDGAHRVRAAQLNGKGSITAYFYDGTEEDAFVVSVERNVTHGMPLTHADRRAAADRIIKSHPHWSDRAIATRTGLSDKTVRAIRSSSEIPQSNERLGLDGRTRPMSAADGRRRAAEILAAEPTKPLRRVAEASGVSLATAHDVRQRMLRGDDPVPGRRETNGRTLPLALPAKSASQIALSKETACLDAMLARLTKDPSLKYTDTGRLFLRWLHLHAIDNKDWETFLDSMPEHCRHSVATIARQVASKWQDFACQLEHAQDSACCRSQPVAASPAQALPSPSP</sequence>
<evidence type="ECO:0000313" key="2">
    <source>
        <dbReference type="EMBL" id="AQZ70541.1"/>
    </source>
</evidence>
<dbReference type="Proteomes" id="UP000190797">
    <property type="component" value="Chromosome"/>
</dbReference>
<evidence type="ECO:0000313" key="3">
    <source>
        <dbReference type="Proteomes" id="UP000190797"/>
    </source>
</evidence>
<feature type="domain" description="ParB-like N-terminal" evidence="1">
    <location>
        <begin position="12"/>
        <end position="96"/>
    </location>
</feature>
<dbReference type="Gene3D" id="1.10.10.10">
    <property type="entry name" value="Winged helix-like DNA-binding domain superfamily/Winged helix DNA-binding domain"/>
    <property type="match status" value="1"/>
</dbReference>
<dbReference type="InterPro" id="IPR036388">
    <property type="entry name" value="WH-like_DNA-bd_sf"/>
</dbReference>
<protein>
    <recommendedName>
        <fullName evidence="1">ParB-like N-terminal domain-containing protein</fullName>
    </recommendedName>
</protein>
<dbReference type="Gene3D" id="3.90.1530.10">
    <property type="entry name" value="Conserved hypothetical protein from pyrococcus furiosus pfu- 392566-001, ParB domain"/>
    <property type="match status" value="1"/>
</dbReference>
<organism evidence="2 3">
    <name type="scientific">[Actinomadura] parvosata subsp. kistnae</name>
    <dbReference type="NCBI Taxonomy" id="1909395"/>
    <lineage>
        <taxon>Bacteria</taxon>
        <taxon>Bacillati</taxon>
        <taxon>Actinomycetota</taxon>
        <taxon>Actinomycetes</taxon>
        <taxon>Streptosporangiales</taxon>
        <taxon>Streptosporangiaceae</taxon>
        <taxon>Nonomuraea</taxon>
    </lineage>
</organism>